<organism evidence="2 3">
    <name type="scientific">Caenorhabditis tropicalis</name>
    <dbReference type="NCBI Taxonomy" id="1561998"/>
    <lineage>
        <taxon>Eukaryota</taxon>
        <taxon>Metazoa</taxon>
        <taxon>Ecdysozoa</taxon>
        <taxon>Nematoda</taxon>
        <taxon>Chromadorea</taxon>
        <taxon>Rhabditida</taxon>
        <taxon>Rhabditina</taxon>
        <taxon>Rhabditomorpha</taxon>
        <taxon>Rhabditoidea</taxon>
        <taxon>Rhabditidae</taxon>
        <taxon>Peloderinae</taxon>
        <taxon>Caenorhabditis</taxon>
    </lineage>
</organism>
<dbReference type="Proteomes" id="UP000095282">
    <property type="component" value="Unplaced"/>
</dbReference>
<sequence length="114" mass="13377">MKMPMDESRPQRSSSMERFGGHERIENNSCVIPPILFNSTMTSSLISGCRARRITTLSWKDLNSQGTTTICRRIPRIVIQRFWIRLERDEPKYGLRRREKRRAGIASEFNSNNF</sequence>
<evidence type="ECO:0000256" key="1">
    <source>
        <dbReference type="SAM" id="MobiDB-lite"/>
    </source>
</evidence>
<dbReference type="AlphaFoldDB" id="A0A1I7V3U1"/>
<evidence type="ECO:0000313" key="2">
    <source>
        <dbReference type="Proteomes" id="UP000095282"/>
    </source>
</evidence>
<protein>
    <submittedName>
        <fullName evidence="3">Uncharacterized protein</fullName>
    </submittedName>
</protein>
<feature type="region of interest" description="Disordered" evidence="1">
    <location>
        <begin position="1"/>
        <end position="23"/>
    </location>
</feature>
<name>A0A1I7V3U1_9PELO</name>
<keyword evidence="2" id="KW-1185">Reference proteome</keyword>
<reference evidence="3" key="1">
    <citation type="submission" date="2016-11" db="UniProtKB">
        <authorList>
            <consortium name="WormBaseParasite"/>
        </authorList>
    </citation>
    <scope>IDENTIFICATION</scope>
</reference>
<dbReference type="WBParaSite" id="Csp11.Scaffold630.g22116.t1">
    <property type="protein sequence ID" value="Csp11.Scaffold630.g22116.t1"/>
    <property type="gene ID" value="Csp11.Scaffold630.g22116"/>
</dbReference>
<evidence type="ECO:0000313" key="3">
    <source>
        <dbReference type="WBParaSite" id="Csp11.Scaffold630.g22116.t1"/>
    </source>
</evidence>
<feature type="compositionally biased region" description="Basic and acidic residues" evidence="1">
    <location>
        <begin position="1"/>
        <end position="10"/>
    </location>
</feature>
<accession>A0A1I7V3U1</accession>
<proteinExistence type="predicted"/>